<evidence type="ECO:0000256" key="1">
    <source>
        <dbReference type="SAM" id="Phobius"/>
    </source>
</evidence>
<protein>
    <submittedName>
        <fullName evidence="2">ORF4' protein</fullName>
    </submittedName>
</protein>
<name>A0A0G2UH68_9NIDO</name>
<evidence type="ECO:0000313" key="2">
    <source>
        <dbReference type="EMBL" id="AKI29930.1"/>
    </source>
</evidence>
<evidence type="ECO:0000313" key="3">
    <source>
        <dbReference type="Proteomes" id="UP000128650"/>
    </source>
</evidence>
<organism evidence="2 3">
    <name type="scientific">Pebjah virus</name>
    <dbReference type="NCBI Taxonomy" id="1658615"/>
    <lineage>
        <taxon>Viruses</taxon>
        <taxon>Riboviria</taxon>
        <taxon>Orthornavirae</taxon>
        <taxon>Pisuviricota</taxon>
        <taxon>Pisoniviricetes</taxon>
        <taxon>Nidovirales</taxon>
        <taxon>Arnidovirineae</taxon>
        <taxon>Arteriviridae</taxon>
        <taxon>Simarterivirinae</taxon>
        <taxon>Iotaarterivirus</taxon>
        <taxon>Peiartevirus</taxon>
        <taxon>Iotaarterivirus pejah</taxon>
    </lineage>
</organism>
<proteinExistence type="predicted"/>
<feature type="transmembrane region" description="Helical" evidence="1">
    <location>
        <begin position="154"/>
        <end position="173"/>
    </location>
</feature>
<accession>A0A0G2UH68</accession>
<dbReference type="Proteomes" id="UP000128650">
    <property type="component" value="Genome"/>
</dbReference>
<dbReference type="InterPro" id="IPR003412">
    <property type="entry name" value="Arteri_GP4"/>
</dbReference>
<dbReference type="EMBL" id="KR139838">
    <property type="protein sequence ID" value="AKI29930.1"/>
    <property type="molecule type" value="Genomic_RNA"/>
</dbReference>
<dbReference type="GO" id="GO:0019031">
    <property type="term" value="C:viral envelope"/>
    <property type="evidence" value="ECO:0007669"/>
    <property type="project" value="InterPro"/>
</dbReference>
<sequence length="175" mass="18764">MGYLFPRVTQAFYLLCLVACCCGTLVCIPCNAHNTTHIDSWVRQTFRNTFDSKGQPHNAPGASIYAYGTTCSDKLLVGAVYSLEEQVTGGDSLGPALSILALANCLAVAAEQATAGVDVYFAQSGNLTAMCYNHTHVALSYLNLYHSTAPFSPFVIRWATVCCGILAVLRALFHG</sequence>
<keyword evidence="1" id="KW-0472">Membrane</keyword>
<dbReference type="Pfam" id="PF02497">
    <property type="entry name" value="Arteri_GP4"/>
    <property type="match status" value="1"/>
</dbReference>
<keyword evidence="1" id="KW-0812">Transmembrane</keyword>
<gene>
    <name evidence="2" type="primary">ORF4'</name>
</gene>
<reference evidence="2 3" key="1">
    <citation type="journal article" date="2015" name="J. Virol.">
        <title>Historical Outbreaks of Simian Hemorrhagic Fever in Captive Macaques Were Caused by Distinct Arteriviruses.</title>
        <authorList>
            <person name="Lauck M."/>
            <person name="Alkhovsky S.V."/>
            <person name="Bao Y."/>
            <person name="Bailey A.L."/>
            <person name="Shevtsova Z.V."/>
            <person name="Shchetinin A.M."/>
            <person name="Vishnevskaya T.V."/>
            <person name="Lackemeyer M.G."/>
            <person name="Postnikova E."/>
            <person name="Mazur S."/>
            <person name="Wada J."/>
            <person name="Radoshitzky S.R."/>
            <person name="Friedrich T.C."/>
            <person name="Lapin B.A."/>
            <person name="Deriabin P.G."/>
            <person name="Jahrling P.B."/>
            <person name="Goldberg T.L."/>
            <person name="O'Connor D.H."/>
            <person name="Kuhn J.H."/>
        </authorList>
    </citation>
    <scope>NUCLEOTIDE SEQUENCE [LARGE SCALE GENOMIC DNA]</scope>
    <source>
        <strain evidence="2">F628</strain>
    </source>
</reference>
<keyword evidence="1" id="KW-1133">Transmembrane helix</keyword>